<comment type="caution">
    <text evidence="1">The sequence shown here is derived from an EMBL/GenBank/DDBJ whole genome shotgun (WGS) entry which is preliminary data.</text>
</comment>
<evidence type="ECO:0000313" key="1">
    <source>
        <dbReference type="EMBL" id="RDX64613.1"/>
    </source>
</evidence>
<dbReference type="AlphaFoldDB" id="A0A371EF00"/>
<protein>
    <recommendedName>
        <fullName evidence="3">Copia protein</fullName>
    </recommendedName>
</protein>
<keyword evidence="2" id="KW-1185">Reference proteome</keyword>
<feature type="non-terminal residue" evidence="1">
    <location>
        <position position="1"/>
    </location>
</feature>
<organism evidence="1 2">
    <name type="scientific">Mucuna pruriens</name>
    <name type="common">Velvet bean</name>
    <name type="synonym">Dolichos pruriens</name>
    <dbReference type="NCBI Taxonomy" id="157652"/>
    <lineage>
        <taxon>Eukaryota</taxon>
        <taxon>Viridiplantae</taxon>
        <taxon>Streptophyta</taxon>
        <taxon>Embryophyta</taxon>
        <taxon>Tracheophyta</taxon>
        <taxon>Spermatophyta</taxon>
        <taxon>Magnoliopsida</taxon>
        <taxon>eudicotyledons</taxon>
        <taxon>Gunneridae</taxon>
        <taxon>Pentapetalae</taxon>
        <taxon>rosids</taxon>
        <taxon>fabids</taxon>
        <taxon>Fabales</taxon>
        <taxon>Fabaceae</taxon>
        <taxon>Papilionoideae</taxon>
        <taxon>50 kb inversion clade</taxon>
        <taxon>NPAAA clade</taxon>
        <taxon>indigoferoid/millettioid clade</taxon>
        <taxon>Phaseoleae</taxon>
        <taxon>Mucuna</taxon>
    </lineage>
</organism>
<gene>
    <name evidence="1" type="ORF">CR513_56817</name>
</gene>
<accession>A0A371EF00</accession>
<evidence type="ECO:0008006" key="3">
    <source>
        <dbReference type="Google" id="ProtNLM"/>
    </source>
</evidence>
<proteinExistence type="predicted"/>
<reference evidence="1" key="1">
    <citation type="submission" date="2018-05" db="EMBL/GenBank/DDBJ databases">
        <title>Draft genome of Mucuna pruriens seed.</title>
        <authorList>
            <person name="Nnadi N.E."/>
            <person name="Vos R."/>
            <person name="Hasami M.H."/>
            <person name="Devisetty U.K."/>
            <person name="Aguiy J.C."/>
        </authorList>
    </citation>
    <scope>NUCLEOTIDE SEQUENCE [LARGE SCALE GENOMIC DNA]</scope>
    <source>
        <strain evidence="1">JCA_2017</strain>
    </source>
</reference>
<dbReference type="Proteomes" id="UP000257109">
    <property type="component" value="Unassembled WGS sequence"/>
</dbReference>
<sequence>MLANPLTKALIPKVFHEHTAHMEINVMSLLHANNTSAIQMKANPVYHKQTKYIEVNCHSIQEVYDRRVVTLPHALTSIQTTDIFIKSLT</sequence>
<dbReference type="EMBL" id="QJKJ01014303">
    <property type="protein sequence ID" value="RDX64613.1"/>
    <property type="molecule type" value="Genomic_DNA"/>
</dbReference>
<name>A0A371EF00_MUCPR</name>
<evidence type="ECO:0000313" key="2">
    <source>
        <dbReference type="Proteomes" id="UP000257109"/>
    </source>
</evidence>